<proteinExistence type="predicted"/>
<accession>A0A643FA95</accession>
<organism evidence="2 3">
    <name type="scientific">Ideonella dechloratans</name>
    <dbReference type="NCBI Taxonomy" id="36863"/>
    <lineage>
        <taxon>Bacteria</taxon>
        <taxon>Pseudomonadati</taxon>
        <taxon>Pseudomonadota</taxon>
        <taxon>Betaproteobacteria</taxon>
        <taxon>Burkholderiales</taxon>
        <taxon>Sphaerotilaceae</taxon>
        <taxon>Ideonella</taxon>
    </lineage>
</organism>
<dbReference type="SMART" id="SM00100">
    <property type="entry name" value="cNMP"/>
    <property type="match status" value="1"/>
</dbReference>
<dbReference type="InterPro" id="IPR000595">
    <property type="entry name" value="cNMP-bd_dom"/>
</dbReference>
<feature type="domain" description="Cyclic nucleotide-binding" evidence="1">
    <location>
        <begin position="19"/>
        <end position="131"/>
    </location>
</feature>
<dbReference type="Proteomes" id="UP000430120">
    <property type="component" value="Unassembled WGS sequence"/>
</dbReference>
<dbReference type="SUPFAM" id="SSF51206">
    <property type="entry name" value="cAMP-binding domain-like"/>
    <property type="match status" value="1"/>
</dbReference>
<evidence type="ECO:0000259" key="1">
    <source>
        <dbReference type="PROSITE" id="PS50042"/>
    </source>
</evidence>
<dbReference type="OrthoDB" id="8900094at2"/>
<dbReference type="InterPro" id="IPR018490">
    <property type="entry name" value="cNMP-bd_dom_sf"/>
</dbReference>
<reference evidence="2 3" key="1">
    <citation type="submission" date="2019-09" db="EMBL/GenBank/DDBJ databases">
        <title>Draft genome sequences of 48 bacterial type strains from the CCUG.</title>
        <authorList>
            <person name="Tunovic T."/>
            <person name="Pineiro-Iglesias B."/>
            <person name="Unosson C."/>
            <person name="Inganas E."/>
            <person name="Ohlen M."/>
            <person name="Cardew S."/>
            <person name="Jensie-Markopoulos S."/>
            <person name="Salva-Serra F."/>
            <person name="Jaen-Luchoro D."/>
            <person name="Karlsson R."/>
            <person name="Svensson-Stadler L."/>
            <person name="Chun J."/>
            <person name="Moore E."/>
        </authorList>
    </citation>
    <scope>NUCLEOTIDE SEQUENCE [LARGE SCALE GENOMIC DNA]</scope>
    <source>
        <strain evidence="2 3">CCUG 30977</strain>
    </source>
</reference>
<dbReference type="InterPro" id="IPR050397">
    <property type="entry name" value="Env_Response_Regulators"/>
</dbReference>
<evidence type="ECO:0000313" key="2">
    <source>
        <dbReference type="EMBL" id="KAB0574077.1"/>
    </source>
</evidence>
<dbReference type="GO" id="GO:0003700">
    <property type="term" value="F:DNA-binding transcription factor activity"/>
    <property type="evidence" value="ECO:0007669"/>
    <property type="project" value="TreeGrafter"/>
</dbReference>
<dbReference type="CDD" id="cd00038">
    <property type="entry name" value="CAP_ED"/>
    <property type="match status" value="1"/>
</dbReference>
<dbReference type="Pfam" id="PF00027">
    <property type="entry name" value="cNMP_binding"/>
    <property type="match status" value="1"/>
</dbReference>
<dbReference type="PROSITE" id="PS50042">
    <property type="entry name" value="CNMP_BINDING_3"/>
    <property type="match status" value="1"/>
</dbReference>
<keyword evidence="3" id="KW-1185">Reference proteome</keyword>
<comment type="caution">
    <text evidence="2">The sequence shown here is derived from an EMBL/GenBank/DDBJ whole genome shotgun (WGS) entry which is preliminary data.</text>
</comment>
<dbReference type="EMBL" id="VZPB01000080">
    <property type="protein sequence ID" value="KAB0574077.1"/>
    <property type="molecule type" value="Genomic_DNA"/>
</dbReference>
<evidence type="ECO:0000313" key="3">
    <source>
        <dbReference type="Proteomes" id="UP000430120"/>
    </source>
</evidence>
<dbReference type="PANTHER" id="PTHR24567:SF74">
    <property type="entry name" value="HTH-TYPE TRANSCRIPTIONAL REGULATOR ARCR"/>
    <property type="match status" value="1"/>
</dbReference>
<dbReference type="InterPro" id="IPR014710">
    <property type="entry name" value="RmlC-like_jellyroll"/>
</dbReference>
<sequence length="158" mass="17812">MSIEQLVEATASLNAPDAFRPRFDAKRWAQFGSYLQQHKLRAGDMLVRFHDQDRNMYLLESGNLQVYVPDDGNLAPRRRPVAILRPGSVVGEPSMFGDTPRMAQVEAMSPAVVWVLTRPRFEELLARVPDLGIELLRAIGAVMAERMRANLERGQPIV</sequence>
<gene>
    <name evidence="2" type="ORF">F7Q92_19950</name>
</gene>
<dbReference type="PANTHER" id="PTHR24567">
    <property type="entry name" value="CRP FAMILY TRANSCRIPTIONAL REGULATORY PROTEIN"/>
    <property type="match status" value="1"/>
</dbReference>
<protein>
    <submittedName>
        <fullName evidence="2">Cyclic nucleotide-binding domain-containing protein</fullName>
    </submittedName>
</protein>
<dbReference type="RefSeq" id="WP_151125826.1">
    <property type="nucleotide sequence ID" value="NZ_CP088081.1"/>
</dbReference>
<dbReference type="Gene3D" id="2.60.120.10">
    <property type="entry name" value="Jelly Rolls"/>
    <property type="match status" value="1"/>
</dbReference>
<dbReference type="AlphaFoldDB" id="A0A643FA95"/>
<dbReference type="GO" id="GO:0005829">
    <property type="term" value="C:cytosol"/>
    <property type="evidence" value="ECO:0007669"/>
    <property type="project" value="TreeGrafter"/>
</dbReference>
<name>A0A643FA95_IDEDE</name>